<reference evidence="2" key="1">
    <citation type="submission" date="2022-09" db="EMBL/GenBank/DDBJ databases">
        <title>Actin cytoskeleton and complex cell architecture in an #Asgard archaeon.</title>
        <authorList>
            <person name="Ponce Toledo R.I."/>
            <person name="Schleper C."/>
            <person name="Rodrigues Oliveira T."/>
            <person name="Wollweber F."/>
            <person name="Xu J."/>
            <person name="Rittmann S."/>
            <person name="Klingl A."/>
            <person name="Pilhofer M."/>
        </authorList>
    </citation>
    <scope>NUCLEOTIDE SEQUENCE</scope>
    <source>
        <strain evidence="2">B-35</strain>
    </source>
</reference>
<dbReference type="Proteomes" id="UP001208689">
    <property type="component" value="Chromosome"/>
</dbReference>
<keyword evidence="1" id="KW-0812">Transmembrane</keyword>
<evidence type="ECO:0000313" key="3">
    <source>
        <dbReference type="Proteomes" id="UP001208689"/>
    </source>
</evidence>
<name>A0ABY6HMB2_9ARCH</name>
<evidence type="ECO:0000256" key="1">
    <source>
        <dbReference type="SAM" id="Phobius"/>
    </source>
</evidence>
<feature type="transmembrane region" description="Helical" evidence="1">
    <location>
        <begin position="6"/>
        <end position="27"/>
    </location>
</feature>
<dbReference type="EMBL" id="CP104013">
    <property type="protein sequence ID" value="UYP44650.1"/>
    <property type="molecule type" value="Genomic_DNA"/>
</dbReference>
<keyword evidence="1" id="KW-1133">Transmembrane helix</keyword>
<proteinExistence type="predicted"/>
<keyword evidence="3" id="KW-1185">Reference proteome</keyword>
<accession>A0ABY6HMB2</accession>
<evidence type="ECO:0000313" key="2">
    <source>
        <dbReference type="EMBL" id="UYP44650.1"/>
    </source>
</evidence>
<sequence>MVHKGTIGSFFLLRFSSNIIGYLIQRLKMNEIYLPLKKSDRKSDDSQEIGYSLIATGIFIFLVSWKWFKLLILGLIIFGIIKTIQKLIISKNYRKNCPQNEQKSYVTEVFIERFKSQQTAKKDKMGDPVSNNNLDNFEIQKSPSSSIEVITCNHCGITLISELNSQYMQHGYIYCYSCGMKIQSCQSCGLNLEFDMKWILISTQFVYCCYCGSKNQL</sequence>
<feature type="transmembrane region" description="Helical" evidence="1">
    <location>
        <begin position="48"/>
        <end position="65"/>
    </location>
</feature>
<protein>
    <recommendedName>
        <fullName evidence="4">Zinc ribbon domain-containing protein</fullName>
    </recommendedName>
</protein>
<organism evidence="2 3">
    <name type="scientific">Candidatus Lokiarchaeum ossiferum</name>
    <dbReference type="NCBI Taxonomy" id="2951803"/>
    <lineage>
        <taxon>Archaea</taxon>
        <taxon>Promethearchaeati</taxon>
        <taxon>Promethearchaeota</taxon>
        <taxon>Promethearchaeia</taxon>
        <taxon>Promethearchaeales</taxon>
        <taxon>Promethearchaeaceae</taxon>
        <taxon>Candidatus Lokiarchaeum</taxon>
    </lineage>
</organism>
<evidence type="ECO:0008006" key="4">
    <source>
        <dbReference type="Google" id="ProtNLM"/>
    </source>
</evidence>
<gene>
    <name evidence="2" type="ORF">NEF87_000935</name>
</gene>
<feature type="transmembrane region" description="Helical" evidence="1">
    <location>
        <begin position="71"/>
        <end position="89"/>
    </location>
</feature>
<keyword evidence="1" id="KW-0472">Membrane</keyword>